<comment type="caution">
    <text evidence="2">The sequence shown here is derived from an EMBL/GenBank/DDBJ whole genome shotgun (WGS) entry which is preliminary data.</text>
</comment>
<sequence>MDAQKEGLPRNARFSAQVRTPESATPDRPDPLLPRLCCLLPPLGSGRPTVLGRRAGQVPACAVPGQLPMDEPWWGLQHSPAGCSAVLRPRGHLSCLAPGLPLR</sequence>
<proteinExistence type="predicted"/>
<reference evidence="2 3" key="1">
    <citation type="journal article" date="2020" name="Nature">
        <title>Six reference-quality genomes reveal evolution of bat adaptations.</title>
        <authorList>
            <person name="Jebb D."/>
            <person name="Huang Z."/>
            <person name="Pippel M."/>
            <person name="Hughes G.M."/>
            <person name="Lavrichenko K."/>
            <person name="Devanna P."/>
            <person name="Winkler S."/>
            <person name="Jermiin L.S."/>
            <person name="Skirmuntt E.C."/>
            <person name="Katzourakis A."/>
            <person name="Burkitt-Gray L."/>
            <person name="Ray D.A."/>
            <person name="Sullivan K.A.M."/>
            <person name="Roscito J.G."/>
            <person name="Kirilenko B.M."/>
            <person name="Davalos L.M."/>
            <person name="Corthals A.P."/>
            <person name="Power M.L."/>
            <person name="Jones G."/>
            <person name="Ransome R.D."/>
            <person name="Dechmann D.K.N."/>
            <person name="Locatelli A.G."/>
            <person name="Puechmaille S.J."/>
            <person name="Fedrigo O."/>
            <person name="Jarvis E.D."/>
            <person name="Hiller M."/>
            <person name="Vernes S.C."/>
            <person name="Myers E.W."/>
            <person name="Teeling E.C."/>
        </authorList>
    </citation>
    <scope>NUCLEOTIDE SEQUENCE [LARGE SCALE GENOMIC DNA]</scope>
    <source>
        <strain evidence="2">Bat1K_MPI-CBG_1</strain>
    </source>
</reference>
<accession>A0A833YI86</accession>
<dbReference type="Proteomes" id="UP000664940">
    <property type="component" value="Unassembled WGS sequence"/>
</dbReference>
<name>A0A833YI86_9CHIR</name>
<protein>
    <submittedName>
        <fullName evidence="2">Transmembrane protein 86B</fullName>
    </submittedName>
</protein>
<evidence type="ECO:0000256" key="1">
    <source>
        <dbReference type="SAM" id="MobiDB-lite"/>
    </source>
</evidence>
<keyword evidence="2" id="KW-0472">Membrane</keyword>
<keyword evidence="2" id="KW-0812">Transmembrane</keyword>
<organism evidence="2 3">
    <name type="scientific">Phyllostomus discolor</name>
    <name type="common">pale spear-nosed bat</name>
    <dbReference type="NCBI Taxonomy" id="89673"/>
    <lineage>
        <taxon>Eukaryota</taxon>
        <taxon>Metazoa</taxon>
        <taxon>Chordata</taxon>
        <taxon>Craniata</taxon>
        <taxon>Vertebrata</taxon>
        <taxon>Euteleostomi</taxon>
        <taxon>Mammalia</taxon>
        <taxon>Eutheria</taxon>
        <taxon>Laurasiatheria</taxon>
        <taxon>Chiroptera</taxon>
        <taxon>Yangochiroptera</taxon>
        <taxon>Phyllostomidae</taxon>
        <taxon>Phyllostominae</taxon>
        <taxon>Phyllostomus</taxon>
    </lineage>
</organism>
<evidence type="ECO:0000313" key="2">
    <source>
        <dbReference type="EMBL" id="KAF6079728.1"/>
    </source>
</evidence>
<dbReference type="EMBL" id="JABVXQ010000014">
    <property type="protein sequence ID" value="KAF6079728.1"/>
    <property type="molecule type" value="Genomic_DNA"/>
</dbReference>
<feature type="region of interest" description="Disordered" evidence="1">
    <location>
        <begin position="1"/>
        <end position="31"/>
    </location>
</feature>
<dbReference type="AlphaFoldDB" id="A0A833YI86"/>
<evidence type="ECO:0000313" key="3">
    <source>
        <dbReference type="Proteomes" id="UP000664940"/>
    </source>
</evidence>
<gene>
    <name evidence="2" type="ORF">HJG60_019224</name>
</gene>